<dbReference type="Gene3D" id="2.60.120.1230">
    <property type="match status" value="1"/>
</dbReference>
<feature type="domain" description="Metalloprotease StcE beta-sandwich" evidence="1">
    <location>
        <begin position="269"/>
        <end position="333"/>
    </location>
</feature>
<dbReference type="Proteomes" id="UP001226651">
    <property type="component" value="Chromosome"/>
</dbReference>
<gene>
    <name evidence="2" type="ORF">QQS39_12735</name>
</gene>
<organism evidence="2 3">
    <name type="scientific">Proteus appendicitidis</name>
    <dbReference type="NCBI Taxonomy" id="3034648"/>
    <lineage>
        <taxon>Bacteria</taxon>
        <taxon>Pseudomonadati</taxon>
        <taxon>Pseudomonadota</taxon>
        <taxon>Gammaproteobacteria</taxon>
        <taxon>Enterobacterales</taxon>
        <taxon>Morganellaceae</taxon>
        <taxon>Proteus</taxon>
    </lineage>
</organism>
<proteinExistence type="predicted"/>
<reference evidence="2 3" key="1">
    <citation type="submission" date="2023-06" db="EMBL/GenBank/DDBJ databases">
        <title>Proteus appendicitidis sp. nov., isolated from the appendiceal pus of an appendicitis patient in Yongzhou, China.</title>
        <authorList>
            <person name="Cai X."/>
        </authorList>
    </citation>
    <scope>NUCLEOTIDE SEQUENCE [LARGE SCALE GENOMIC DNA]</scope>
    <source>
        <strain evidence="2 3">HZ0627</strain>
    </source>
</reference>
<dbReference type="InterPro" id="IPR048990">
    <property type="entry name" value="StcE_b-sandwich"/>
</dbReference>
<dbReference type="Pfam" id="PF20944">
    <property type="entry name" value="StcE_b-sandwich"/>
    <property type="match status" value="1"/>
</dbReference>
<name>A0ABY8Y4K4_9GAMM</name>
<dbReference type="RefSeq" id="WP_285804659.1">
    <property type="nucleotide sequence ID" value="NZ_CP127389.1"/>
</dbReference>
<protein>
    <recommendedName>
        <fullName evidence="1">Metalloprotease StcE beta-sandwich domain-containing protein</fullName>
    </recommendedName>
</protein>
<sequence>MSSINSFFLNKSLSGLKNESYIMPQGDPTVGYPQICLRSNRKPEPTDLDAICEIADKAASDYPDDKNARAKAVVTALNQICGGGSLGHAWVIVFESKDVTDSNCHRYGYHEGVGYTKNRSNDRPTRGFAYQLCLKISQEQFNRLEHVVIPQLNEESTEIAKNFNMRPGNGEKGVYTPVTNCTWFAGNLWNRTMDQSIEFKQPFSGKEHAEDWGIDYLYKIEDVADPGYLSMKMKREIIKNNDFAKLDFHNSRDITSSKLNKALEKNKHIHIELYDGHWSPNIYIPETAPVDNAVIYITSNAGYNSTVHIANQKKNISRNEELFFVGDHNERWFILF</sequence>
<accession>A0ABY8Y4K4</accession>
<evidence type="ECO:0000313" key="3">
    <source>
        <dbReference type="Proteomes" id="UP001226651"/>
    </source>
</evidence>
<keyword evidence="3" id="KW-1185">Reference proteome</keyword>
<evidence type="ECO:0000259" key="1">
    <source>
        <dbReference type="Pfam" id="PF20944"/>
    </source>
</evidence>
<evidence type="ECO:0000313" key="2">
    <source>
        <dbReference type="EMBL" id="WIV87334.1"/>
    </source>
</evidence>
<dbReference type="EMBL" id="CP127389">
    <property type="protein sequence ID" value="WIV87334.1"/>
    <property type="molecule type" value="Genomic_DNA"/>
</dbReference>